<name>A0ABQ1ZVG9_9BACL</name>
<evidence type="ECO:0000313" key="1">
    <source>
        <dbReference type="EMBL" id="GGH77904.1"/>
    </source>
</evidence>
<dbReference type="EMBL" id="BMDD01000002">
    <property type="protein sequence ID" value="GGH77904.1"/>
    <property type="molecule type" value="Genomic_DNA"/>
</dbReference>
<organism evidence="1 2">
    <name type="scientific">Saccharibacillus endophyticus</name>
    <dbReference type="NCBI Taxonomy" id="2060666"/>
    <lineage>
        <taxon>Bacteria</taxon>
        <taxon>Bacillati</taxon>
        <taxon>Bacillota</taxon>
        <taxon>Bacilli</taxon>
        <taxon>Bacillales</taxon>
        <taxon>Paenibacillaceae</taxon>
        <taxon>Saccharibacillus</taxon>
    </lineage>
</organism>
<dbReference type="RefSeq" id="WP_172247419.1">
    <property type="nucleotide sequence ID" value="NZ_BMDD01000002.1"/>
</dbReference>
<protein>
    <submittedName>
        <fullName evidence="1">Uncharacterized protein</fullName>
    </submittedName>
</protein>
<sequence>MLELNDPVWSRLTTAYGDGEEAARLLCRLVQAAEDAELRQELFELLLHQGTIYTTTLAAMPYLAEMAERTEDTETLADLYIVCGWMESGREQGADRLNIASSGEFRRERQPKLPDEAIASIAEGYRTGLERLSRLHERAAGLALKGIEQSSDEASIVIRESDENENPEAVYLLAAWAAYAGEIEAARLLFRFPEGDEYSGACPSCQADWYVWPKEDEAGILVVYTDDPVTVQKENRASATVQATAATALRTELQTLAREARRIGARRLAAAIPSLDGQAICPECGAEVSVWEALVG</sequence>
<comment type="caution">
    <text evidence="1">The sequence shown here is derived from an EMBL/GenBank/DDBJ whole genome shotgun (WGS) entry which is preliminary data.</text>
</comment>
<proteinExistence type="predicted"/>
<reference evidence="2" key="1">
    <citation type="journal article" date="2019" name="Int. J. Syst. Evol. Microbiol.">
        <title>The Global Catalogue of Microorganisms (GCM) 10K type strain sequencing project: providing services to taxonomists for standard genome sequencing and annotation.</title>
        <authorList>
            <consortium name="The Broad Institute Genomics Platform"/>
            <consortium name="The Broad Institute Genome Sequencing Center for Infectious Disease"/>
            <person name="Wu L."/>
            <person name="Ma J."/>
        </authorList>
    </citation>
    <scope>NUCLEOTIDE SEQUENCE [LARGE SCALE GENOMIC DNA]</scope>
    <source>
        <strain evidence="2">CCM 8702</strain>
    </source>
</reference>
<accession>A0ABQ1ZVG9</accession>
<evidence type="ECO:0000313" key="2">
    <source>
        <dbReference type="Proteomes" id="UP000605427"/>
    </source>
</evidence>
<keyword evidence="2" id="KW-1185">Reference proteome</keyword>
<gene>
    <name evidence="1" type="ORF">GCM10007362_22360</name>
</gene>
<dbReference type="Proteomes" id="UP000605427">
    <property type="component" value="Unassembled WGS sequence"/>
</dbReference>